<dbReference type="KEGG" id="rjg:CCGE525_07940"/>
<proteinExistence type="predicted"/>
<evidence type="ECO:0000313" key="3">
    <source>
        <dbReference type="Proteomes" id="UP000282195"/>
    </source>
</evidence>
<protein>
    <recommendedName>
        <fullName evidence="4">Adenylosuccinate lyase</fullName>
    </recommendedName>
</protein>
<accession>A0A387FV07</accession>
<gene>
    <name evidence="2" type="ORF">CCGE525_07940</name>
</gene>
<evidence type="ECO:0000256" key="1">
    <source>
        <dbReference type="SAM" id="SignalP"/>
    </source>
</evidence>
<name>A0A387FV07_9HYPH</name>
<evidence type="ECO:0000313" key="2">
    <source>
        <dbReference type="EMBL" id="AYG58746.1"/>
    </source>
</evidence>
<feature type="chain" id="PRO_5017340003" description="Adenylosuccinate lyase" evidence="1">
    <location>
        <begin position="21"/>
        <end position="84"/>
    </location>
</feature>
<keyword evidence="3" id="KW-1185">Reference proteome</keyword>
<organism evidence="2 3">
    <name type="scientific">Rhizobium jaguaris</name>
    <dbReference type="NCBI Taxonomy" id="1312183"/>
    <lineage>
        <taxon>Bacteria</taxon>
        <taxon>Pseudomonadati</taxon>
        <taxon>Pseudomonadota</taxon>
        <taxon>Alphaproteobacteria</taxon>
        <taxon>Hyphomicrobiales</taxon>
        <taxon>Rhizobiaceae</taxon>
        <taxon>Rhizobium/Agrobacterium group</taxon>
        <taxon>Rhizobium</taxon>
    </lineage>
</organism>
<sequence length="84" mass="9025">MLRFALPIMFVIAGISPASCEDAGQATTAADMESMKDFMRANPDCRQFTDQCSICAVVDGKAQCSTPQIACVKKAYQCTIPPSQ</sequence>
<keyword evidence="1" id="KW-0732">Signal</keyword>
<dbReference type="EMBL" id="CP032694">
    <property type="protein sequence ID" value="AYG58746.1"/>
    <property type="molecule type" value="Genomic_DNA"/>
</dbReference>
<dbReference type="AlphaFoldDB" id="A0A387FV07"/>
<evidence type="ECO:0008006" key="4">
    <source>
        <dbReference type="Google" id="ProtNLM"/>
    </source>
</evidence>
<dbReference type="Proteomes" id="UP000282195">
    <property type="component" value="Chromosome"/>
</dbReference>
<feature type="signal peptide" evidence="1">
    <location>
        <begin position="1"/>
        <end position="20"/>
    </location>
</feature>
<dbReference type="OrthoDB" id="8449150at2"/>
<reference evidence="2 3" key="1">
    <citation type="submission" date="2018-10" db="EMBL/GenBank/DDBJ databases">
        <title>Rhizobium etli, R. leguminosarum and a new Rhizobium genospecies from Phaseolus dumosus.</title>
        <authorList>
            <person name="Ramirez-Puebla S.T."/>
            <person name="Rogel-Hernandez M.A."/>
            <person name="Guerrero G."/>
            <person name="Ormeno-Orrillo E."/>
            <person name="Martinez-Romero J.C."/>
            <person name="Negrete-Yankelevich S."/>
            <person name="Martinez-Romero E."/>
        </authorList>
    </citation>
    <scope>NUCLEOTIDE SEQUENCE [LARGE SCALE GENOMIC DNA]</scope>
    <source>
        <strain evidence="2 3">CCGE525</strain>
    </source>
</reference>